<dbReference type="Gene3D" id="1.25.10.10">
    <property type="entry name" value="Leucine-rich Repeat Variant"/>
    <property type="match status" value="3"/>
</dbReference>
<comment type="catalytic activity">
    <reaction evidence="1">
        <text>S-ubiquitinyl-[E2 ubiquitin-conjugating enzyme]-L-cysteine + [acceptor protein]-L-lysine = [E2 ubiquitin-conjugating enzyme]-L-cysteine + N(6)-ubiquitinyl-[acceptor protein]-L-lysine.</text>
        <dbReference type="EC" id="2.3.2.27"/>
    </reaction>
</comment>
<protein>
    <recommendedName>
        <fullName evidence="3">RING-type E3 ubiquitin transferase</fullName>
        <ecNumber evidence="3">2.3.2.27</ecNumber>
    </recommendedName>
</protein>
<dbReference type="InterPro" id="IPR013083">
    <property type="entry name" value="Znf_RING/FYVE/PHD"/>
</dbReference>
<dbReference type="GO" id="GO:0016567">
    <property type="term" value="P:protein ubiquitination"/>
    <property type="evidence" value="ECO:0007669"/>
    <property type="project" value="UniProtKB-UniPathway"/>
</dbReference>
<reference evidence="6" key="1">
    <citation type="submission" date="2020-01" db="EMBL/GenBank/DDBJ databases">
        <title>Genome sequence of Kobresia littledalei, the first chromosome-level genome in the family Cyperaceae.</title>
        <authorList>
            <person name="Qu G."/>
        </authorList>
    </citation>
    <scope>NUCLEOTIDE SEQUENCE</scope>
    <source>
        <strain evidence="6">C.B.Clarke</strain>
        <tissue evidence="6">Leaf</tissue>
    </source>
</reference>
<dbReference type="InterPro" id="IPR000225">
    <property type="entry name" value="Armadillo"/>
</dbReference>
<evidence type="ECO:0000256" key="4">
    <source>
        <dbReference type="ARBA" id="ARBA00022679"/>
    </source>
</evidence>
<evidence type="ECO:0000313" key="6">
    <source>
        <dbReference type="EMBL" id="KAF3331455.1"/>
    </source>
</evidence>
<dbReference type="Proteomes" id="UP000623129">
    <property type="component" value="Unassembled WGS sequence"/>
</dbReference>
<dbReference type="InterPro" id="IPR011989">
    <property type="entry name" value="ARM-like"/>
</dbReference>
<evidence type="ECO:0000256" key="3">
    <source>
        <dbReference type="ARBA" id="ARBA00012483"/>
    </source>
</evidence>
<dbReference type="UniPathway" id="UPA00143"/>
<comment type="pathway">
    <text evidence="2">Protein modification; protein ubiquitination.</text>
</comment>
<dbReference type="PANTHER" id="PTHR45958:SF4">
    <property type="entry name" value="U-BOX DOMAIN-CONTAINING PROTEIN 42-RELATED"/>
    <property type="match status" value="1"/>
</dbReference>
<dbReference type="PROSITE" id="PS51698">
    <property type="entry name" value="U_BOX"/>
    <property type="match status" value="1"/>
</dbReference>
<dbReference type="EMBL" id="SWLB01000012">
    <property type="protein sequence ID" value="KAF3331455.1"/>
    <property type="molecule type" value="Genomic_DNA"/>
</dbReference>
<dbReference type="SMART" id="SM00504">
    <property type="entry name" value="Ubox"/>
    <property type="match status" value="1"/>
</dbReference>
<dbReference type="Pfam" id="PF04564">
    <property type="entry name" value="U-box"/>
    <property type="match status" value="1"/>
</dbReference>
<accession>A0A833VLJ1</accession>
<sequence length="985" mass="109507">MNSVATVESEQEKLLEVGSYLHRVSPSIAELQSNPNPPPVLAQILQSLSTNVNNAKDLVAKCSRIAQFDPDEYMRSIIENLQKVIVAIGDDLSKIPASSFEDNKYASTALNSLAQEMQSTQLYRNSSLFSEVQSMPDSVMMRDPRLGDFIPRESSYRGADHVEPLYDSFFCPITKKIMIDPATIESGITYEKSVILELFEKQETASEPLTCPVTGMKMESKNLNTNVALKATISEWVLRTEITRIKVAGNELIKGDMVYDAIQELKSLSMIRKKNIDQMHRTGVTKILTKYLESIDVTIRCETLELLFTLIQDEEGKEIMGKTKAIQAAAKLISSSNSTEKSLALSFLQEATKSEFLGRMVGHTNGALLMLVTTKVNQSTDLEAASKASVILKNMEKRAKNMMYMALNGYLDPLLTNLVEGTEEMQMEMVGYLSELAQKQDICFTVAHETHACEALIHMVRTKATPTGVTTTESEASAVTVETKKSAVRKAAFDVLVSISSHKSNAISLIDAGVVPVMVEELFLRTPGDGNPFPPKISASGVLANLLESEPDIDPDIIQVNKNGHKLSSRYTMYNLAHMLRNSMPEQLNINVVRILLSLSAKPKPLTSIVAVARETEMVQTVIELLDATSEELSVAAVKLLAVLCPHIGNTIADRLCNDQGRQRNLVNRLGPGRIKEKHAEWSKFLAKLPHQNMTFNLYLLRQGAIPVVVNRIHEILHGVSGSCKLSRFAKLYMEGLVGIMVRFTTTMYDLEIMAAVMENHLMHVFNELMVRHTYCEEVQGLACSGIMNLGSLSINLSKPLEEQKQPVKRKGFLNKVLSKTTQKELVMKVMVLCPVHRGVCSVNGTFCIIEAGSVERLLNCLENENEKVVVGALGALSTLLEDKVDVEKGIQIIHERDGVHRVLRVLREHKDESICYKAFWIIERCLLRGSEEVVKVISANRVLPGRLVTAFHSGDGDMRKVADNILRRLHHIPDHSRSFASMEM</sequence>
<evidence type="ECO:0000256" key="2">
    <source>
        <dbReference type="ARBA" id="ARBA00004906"/>
    </source>
</evidence>
<comment type="caution">
    <text evidence="6">The sequence shown here is derived from an EMBL/GenBank/DDBJ whole genome shotgun (WGS) entry which is preliminary data.</text>
</comment>
<dbReference type="InterPro" id="IPR003613">
    <property type="entry name" value="Ubox_domain"/>
</dbReference>
<feature type="domain" description="U-box" evidence="5">
    <location>
        <begin position="164"/>
        <end position="243"/>
    </location>
</feature>
<dbReference type="SUPFAM" id="SSF48371">
    <property type="entry name" value="ARM repeat"/>
    <property type="match status" value="1"/>
</dbReference>
<dbReference type="OrthoDB" id="10064100at2759"/>
<name>A0A833VLJ1_9POAL</name>
<dbReference type="GO" id="GO:0061630">
    <property type="term" value="F:ubiquitin protein ligase activity"/>
    <property type="evidence" value="ECO:0007669"/>
    <property type="project" value="UniProtKB-EC"/>
</dbReference>
<dbReference type="SMART" id="SM00185">
    <property type="entry name" value="ARM"/>
    <property type="match status" value="4"/>
</dbReference>
<organism evidence="6 7">
    <name type="scientific">Carex littledalei</name>
    <dbReference type="NCBI Taxonomy" id="544730"/>
    <lineage>
        <taxon>Eukaryota</taxon>
        <taxon>Viridiplantae</taxon>
        <taxon>Streptophyta</taxon>
        <taxon>Embryophyta</taxon>
        <taxon>Tracheophyta</taxon>
        <taxon>Spermatophyta</taxon>
        <taxon>Magnoliopsida</taxon>
        <taxon>Liliopsida</taxon>
        <taxon>Poales</taxon>
        <taxon>Cyperaceae</taxon>
        <taxon>Cyperoideae</taxon>
        <taxon>Cariceae</taxon>
        <taxon>Carex</taxon>
        <taxon>Carex subgen. Euthyceras</taxon>
    </lineage>
</organism>
<dbReference type="InterPro" id="IPR052608">
    <property type="entry name" value="U-box_domain_protein"/>
</dbReference>
<dbReference type="SUPFAM" id="SSF57850">
    <property type="entry name" value="RING/U-box"/>
    <property type="match status" value="1"/>
</dbReference>
<dbReference type="EC" id="2.3.2.27" evidence="3"/>
<dbReference type="AlphaFoldDB" id="A0A833VLJ1"/>
<dbReference type="PANTHER" id="PTHR45958">
    <property type="entry name" value="RING-TYPE E3 UBIQUITIN TRANSFERASE"/>
    <property type="match status" value="1"/>
</dbReference>
<gene>
    <name evidence="6" type="ORF">FCM35_KLT02861</name>
</gene>
<dbReference type="InterPro" id="IPR016024">
    <property type="entry name" value="ARM-type_fold"/>
</dbReference>
<evidence type="ECO:0000256" key="1">
    <source>
        <dbReference type="ARBA" id="ARBA00000900"/>
    </source>
</evidence>
<keyword evidence="4" id="KW-0808">Transferase</keyword>
<evidence type="ECO:0000313" key="7">
    <source>
        <dbReference type="Proteomes" id="UP000623129"/>
    </source>
</evidence>
<proteinExistence type="predicted"/>
<evidence type="ECO:0000259" key="5">
    <source>
        <dbReference type="PROSITE" id="PS51698"/>
    </source>
</evidence>
<dbReference type="Gene3D" id="3.30.40.10">
    <property type="entry name" value="Zinc/RING finger domain, C3HC4 (zinc finger)"/>
    <property type="match status" value="1"/>
</dbReference>
<dbReference type="Pfam" id="PF00514">
    <property type="entry name" value="Arm"/>
    <property type="match status" value="1"/>
</dbReference>
<keyword evidence="7" id="KW-1185">Reference proteome</keyword>